<dbReference type="EMBL" id="JAEPRB010000340">
    <property type="protein sequence ID" value="KAG2216974.1"/>
    <property type="molecule type" value="Genomic_DNA"/>
</dbReference>
<dbReference type="InterPro" id="IPR051858">
    <property type="entry name" value="WD_repeat_GAD-1"/>
</dbReference>
<protein>
    <recommendedName>
        <fullName evidence="7">WD repeat-containing protein 70</fullName>
    </recommendedName>
</protein>
<evidence type="ECO:0000256" key="3">
    <source>
        <dbReference type="PROSITE-ProRule" id="PRU00221"/>
    </source>
</evidence>
<feature type="repeat" description="WD" evidence="3">
    <location>
        <begin position="277"/>
        <end position="308"/>
    </location>
</feature>
<dbReference type="PROSITE" id="PS50294">
    <property type="entry name" value="WD_REPEATS_REGION"/>
    <property type="match status" value="2"/>
</dbReference>
<dbReference type="GO" id="GO:0035861">
    <property type="term" value="C:site of double-strand break"/>
    <property type="evidence" value="ECO:0007669"/>
    <property type="project" value="TreeGrafter"/>
</dbReference>
<dbReference type="PROSITE" id="PS50082">
    <property type="entry name" value="WD_REPEATS_2"/>
    <property type="match status" value="4"/>
</dbReference>
<accession>A0A8H7RSJ1</accession>
<feature type="compositionally biased region" description="Basic and acidic residues" evidence="4">
    <location>
        <begin position="504"/>
        <end position="516"/>
    </location>
</feature>
<keyword evidence="1 3" id="KW-0853">WD repeat</keyword>
<dbReference type="InterPro" id="IPR001680">
    <property type="entry name" value="WD40_rpt"/>
</dbReference>
<feature type="region of interest" description="Disordered" evidence="4">
    <location>
        <begin position="485"/>
        <end position="528"/>
    </location>
</feature>
<feature type="repeat" description="WD" evidence="3">
    <location>
        <begin position="227"/>
        <end position="269"/>
    </location>
</feature>
<evidence type="ECO:0008006" key="7">
    <source>
        <dbReference type="Google" id="ProtNLM"/>
    </source>
</evidence>
<gene>
    <name evidence="5" type="ORF">INT45_011880</name>
</gene>
<proteinExistence type="predicted"/>
<dbReference type="PANTHER" id="PTHR16017:SF0">
    <property type="entry name" value="WD REPEAT-CONTAINING PROTEIN 70"/>
    <property type="match status" value="1"/>
</dbReference>
<keyword evidence="6" id="KW-1185">Reference proteome</keyword>
<dbReference type="InterPro" id="IPR015943">
    <property type="entry name" value="WD40/YVTN_repeat-like_dom_sf"/>
</dbReference>
<evidence type="ECO:0000256" key="2">
    <source>
        <dbReference type="ARBA" id="ARBA00022737"/>
    </source>
</evidence>
<dbReference type="OrthoDB" id="10264376at2759"/>
<dbReference type="Proteomes" id="UP000646827">
    <property type="component" value="Unassembled WGS sequence"/>
</dbReference>
<dbReference type="InterPro" id="IPR020472">
    <property type="entry name" value="WD40_PAC1"/>
</dbReference>
<sequence>NDDLASFLPQSFGSSKNPKSNKKATATQKQNDNDWDTLREFLPTSFGKKEKKKDTTTFFDKTKREDENELKRQRVENTNTDSPSEPAKYITKSSKVFDDNEDNDNSDDADLEPESNILPITHEIKLKDHTRTVSALTLDPAGARLITGGYDYDVKFWDFAGMDRSFRPFRSIEPCGGNQIHQLQYSLTGDRVLIISGSAKAKLYTRDGNEVCEYMKGDPYIRDMRHTDGHIAALTSGIWHPTDQQTFATSSQDGSLRIWDVERHRKQKSVVVYKSRERGGRSPATAITYSPDAKLIAGAFQDGSINLWGAGGPFLRPSHAITDAHQKFTETSSLLFSRDNHTLVSRGGDDSVKVWDIRNLKSTVRTRYNLETVNPETNVIFSPDERYILTGTSVPKGKGYGKLVMLDRETLEIQKTMSITQSSVVRVLWHPRINQIITGSADGSVAVFYSPTHSTRGAKLCVVREEKRRAVDDYEINRPVITPHALPMFKDDQPRSSKRKREKLRKDPKVSHRPDMPVKGPGKGGRVGINEQQSVIASFAKDTTRDEDPREALLKYAKQAQEEPMWISNTYQKTQPKTIFTRDPEDEEEAENDLDAGED</sequence>
<feature type="compositionally biased region" description="Polar residues" evidence="4">
    <location>
        <begin position="8"/>
        <end position="30"/>
    </location>
</feature>
<dbReference type="InterPro" id="IPR036322">
    <property type="entry name" value="WD40_repeat_dom_sf"/>
</dbReference>
<dbReference type="GO" id="GO:0005634">
    <property type="term" value="C:nucleus"/>
    <property type="evidence" value="ECO:0007669"/>
    <property type="project" value="TreeGrafter"/>
</dbReference>
<organism evidence="5 6">
    <name type="scientific">Circinella minor</name>
    <dbReference type="NCBI Taxonomy" id="1195481"/>
    <lineage>
        <taxon>Eukaryota</taxon>
        <taxon>Fungi</taxon>
        <taxon>Fungi incertae sedis</taxon>
        <taxon>Mucoromycota</taxon>
        <taxon>Mucoromycotina</taxon>
        <taxon>Mucoromycetes</taxon>
        <taxon>Mucorales</taxon>
        <taxon>Lichtheimiaceae</taxon>
        <taxon>Circinella</taxon>
    </lineage>
</organism>
<feature type="repeat" description="WD" evidence="3">
    <location>
        <begin position="333"/>
        <end position="365"/>
    </location>
</feature>
<feature type="compositionally biased region" description="Polar residues" evidence="4">
    <location>
        <begin position="567"/>
        <end position="578"/>
    </location>
</feature>
<evidence type="ECO:0000313" key="5">
    <source>
        <dbReference type="EMBL" id="KAG2216974.1"/>
    </source>
</evidence>
<dbReference type="AlphaFoldDB" id="A0A8H7RSJ1"/>
<feature type="non-terminal residue" evidence="5">
    <location>
        <position position="599"/>
    </location>
</feature>
<dbReference type="PRINTS" id="PR00320">
    <property type="entry name" value="GPROTEINBRPT"/>
</dbReference>
<comment type="caution">
    <text evidence="5">The sequence shown here is derived from an EMBL/GenBank/DDBJ whole genome shotgun (WGS) entry which is preliminary data.</text>
</comment>
<evidence type="ECO:0000256" key="1">
    <source>
        <dbReference type="ARBA" id="ARBA00022574"/>
    </source>
</evidence>
<dbReference type="PANTHER" id="PTHR16017">
    <property type="entry name" value="GASTRULATION DEFECTIVE PROTEIN 1-RELATED"/>
    <property type="match status" value="1"/>
</dbReference>
<evidence type="ECO:0000313" key="6">
    <source>
        <dbReference type="Proteomes" id="UP000646827"/>
    </source>
</evidence>
<feature type="compositionally biased region" description="Basic and acidic residues" evidence="4">
    <location>
        <begin position="52"/>
        <end position="75"/>
    </location>
</feature>
<dbReference type="SMART" id="SM00320">
    <property type="entry name" value="WD40"/>
    <property type="match status" value="6"/>
</dbReference>
<feature type="region of interest" description="Disordered" evidence="4">
    <location>
        <begin position="566"/>
        <end position="599"/>
    </location>
</feature>
<dbReference type="Pfam" id="PF00400">
    <property type="entry name" value="WD40"/>
    <property type="match status" value="3"/>
</dbReference>
<evidence type="ECO:0000256" key="4">
    <source>
        <dbReference type="SAM" id="MobiDB-lite"/>
    </source>
</evidence>
<dbReference type="SUPFAM" id="SSF50978">
    <property type="entry name" value="WD40 repeat-like"/>
    <property type="match status" value="1"/>
</dbReference>
<feature type="region of interest" description="Disordered" evidence="4">
    <location>
        <begin position="1"/>
        <end position="116"/>
    </location>
</feature>
<name>A0A8H7RSJ1_9FUNG</name>
<reference evidence="5 6" key="1">
    <citation type="submission" date="2020-12" db="EMBL/GenBank/DDBJ databases">
        <title>Metabolic potential, ecology and presence of endohyphal bacteria is reflected in genomic diversity of Mucoromycotina.</title>
        <authorList>
            <person name="Muszewska A."/>
            <person name="Okrasinska A."/>
            <person name="Steczkiewicz K."/>
            <person name="Drgas O."/>
            <person name="Orlowska M."/>
            <person name="Perlinska-Lenart U."/>
            <person name="Aleksandrzak-Piekarczyk T."/>
            <person name="Szatraj K."/>
            <person name="Zielenkiewicz U."/>
            <person name="Pilsyk S."/>
            <person name="Malc E."/>
            <person name="Mieczkowski P."/>
            <person name="Kruszewska J.S."/>
            <person name="Biernat P."/>
            <person name="Pawlowska J."/>
        </authorList>
    </citation>
    <scope>NUCLEOTIDE SEQUENCE [LARGE SCALE GENOMIC DNA]</scope>
    <source>
        <strain evidence="5 6">CBS 142.35</strain>
    </source>
</reference>
<feature type="compositionally biased region" description="Acidic residues" evidence="4">
    <location>
        <begin position="584"/>
        <end position="599"/>
    </location>
</feature>
<dbReference type="Gene3D" id="2.130.10.10">
    <property type="entry name" value="YVTN repeat-like/Quinoprotein amine dehydrogenase"/>
    <property type="match status" value="3"/>
</dbReference>
<feature type="compositionally biased region" description="Acidic residues" evidence="4">
    <location>
        <begin position="99"/>
        <end position="113"/>
    </location>
</feature>
<keyword evidence="2" id="KW-0677">Repeat</keyword>
<feature type="repeat" description="WD" evidence="3">
    <location>
        <begin position="126"/>
        <end position="158"/>
    </location>
</feature>